<dbReference type="RefSeq" id="WP_246915014.1">
    <property type="nucleotide sequence ID" value="NZ_CP090145.1"/>
</dbReference>
<sequence>MVGLDNLRIGNDFHNRCPLNLDGILEKNSKRVSIKSYNHHHENHTRAILKIYKENHSKENYPKKEKSKKAFLRLEFLHFKTLYRVRITNSLRKWYFGINSTQDFNSESLLDCLNILSEILGIHFEELLQYKIYRIELGITFKIDSDYKLLLQKLSSHRDFKKYGHFDNCSSVYFNGENIGVICYDVLQKMFDNNQISKNVYNKLSEKFFFLRLELKITKRAGVEFANKHMYNLKALLENSTDVLNYWVAQMLNIEVNEDISIEEIIMLKNLTPKDFVEFTSSKYAELITMQKMNAYIDLAIINNPKKKYAVKNAFKKNLEKWRVHNKTSNKEFLEQLILSKQKLIV</sequence>
<keyword evidence="2" id="KW-1185">Reference proteome</keyword>
<dbReference type="EMBL" id="CP090145">
    <property type="protein sequence ID" value="UOX32372.1"/>
    <property type="molecule type" value="Genomic_DNA"/>
</dbReference>
<organism evidence="1 2">
    <name type="scientific">Flavobacterium sediminilitoris</name>
    <dbReference type="NCBI Taxonomy" id="2024526"/>
    <lineage>
        <taxon>Bacteria</taxon>
        <taxon>Pseudomonadati</taxon>
        <taxon>Bacteroidota</taxon>
        <taxon>Flavobacteriia</taxon>
        <taxon>Flavobacteriales</taxon>
        <taxon>Flavobacteriaceae</taxon>
        <taxon>Flavobacterium</taxon>
    </lineage>
</organism>
<gene>
    <name evidence="1" type="ORF">LXD69_09940</name>
</gene>
<evidence type="ECO:0000313" key="2">
    <source>
        <dbReference type="Proteomes" id="UP000830454"/>
    </source>
</evidence>
<reference evidence="1" key="2">
    <citation type="submission" date="2022-04" db="EMBL/GenBank/DDBJ databases">
        <title>Complete Genome Sequence of Flavobacterium sediminilitoris YSM-43, Isolated from a Tidal Sediment.</title>
        <authorList>
            <person name="Lee P.A."/>
        </authorList>
    </citation>
    <scope>NUCLEOTIDE SEQUENCE</scope>
    <source>
        <strain evidence="1">YSM-43</strain>
    </source>
</reference>
<proteinExistence type="predicted"/>
<name>A0ABY4HJ47_9FLAO</name>
<evidence type="ECO:0000313" key="1">
    <source>
        <dbReference type="EMBL" id="UOX32372.1"/>
    </source>
</evidence>
<dbReference type="Proteomes" id="UP000830454">
    <property type="component" value="Chromosome"/>
</dbReference>
<reference evidence="1" key="1">
    <citation type="submission" date="2021-12" db="EMBL/GenBank/DDBJ databases">
        <authorList>
            <person name="Cha I.-T."/>
            <person name="Lee K.-E."/>
            <person name="Park S.-J."/>
        </authorList>
    </citation>
    <scope>NUCLEOTIDE SEQUENCE</scope>
    <source>
        <strain evidence="1">YSM-43</strain>
    </source>
</reference>
<protein>
    <submittedName>
        <fullName evidence="1">Uncharacterized protein</fullName>
    </submittedName>
</protein>
<accession>A0ABY4HJ47</accession>